<evidence type="ECO:0000313" key="2">
    <source>
        <dbReference type="EMBL" id="CUN10866.1"/>
    </source>
</evidence>
<feature type="domain" description="BD-FAE-like" evidence="1">
    <location>
        <begin position="143"/>
        <end position="205"/>
    </location>
</feature>
<proteinExistence type="predicted"/>
<dbReference type="PaxDb" id="166486-ERS852572_01951"/>
<dbReference type="OrthoDB" id="923957at2"/>
<sequence>MYDLKFDPEKYEIKTCELQNRSVTYRAFENIVYCAKPVSSVQKLNIYVPEAYYQGKTINGYDLKTAPVFAPNTVGGYMEGPAMEVGIDPFNHKPNTAFEALLHGYVVLCAGIRGRNTGMNSQEFFVGGSGKENTGKEEKLTGRAPAIIVDMKAAIRYMRYNADVIPGDVEKIITNGTSAGGALSALAGASGNAKEYESYLKAIGAADERDDIFAASCYCPIHNLENADAAYEWLFQKESVFHMMKFEMSPEGPKMIPVAGALDEEQRKLSKELKAEFPDYVNSLHLKDDNGNELTLDKEGEGSFKDYVMSFVLASATKERADLDSQNKLKGLAVPGSEIAEQNYITYTGNEATGIDADAYVAKITRMKPTPAFDSLSLNSPENEEFGDENVFARHFTRFSAEHSKVHGEMADADRIRLLNPTWFIGTCDTTKNWRIRHGAFDRDTSIAIPVILASMLKNKHYNVDFALPWGLPHSGDYDLEELFAWIDGLEK</sequence>
<dbReference type="SUPFAM" id="SSF53474">
    <property type="entry name" value="alpha/beta-Hydrolases"/>
    <property type="match status" value="1"/>
</dbReference>
<evidence type="ECO:0000259" key="1">
    <source>
        <dbReference type="Pfam" id="PF20434"/>
    </source>
</evidence>
<evidence type="ECO:0000313" key="3">
    <source>
        <dbReference type="Proteomes" id="UP000095350"/>
    </source>
</evidence>
<dbReference type="InterPro" id="IPR029058">
    <property type="entry name" value="AB_hydrolase_fold"/>
</dbReference>
<dbReference type="InterPro" id="IPR048124">
    <property type="entry name" value="Tannase_B"/>
</dbReference>
<name>A0A173U927_9FIRM</name>
<reference evidence="2 3" key="1">
    <citation type="submission" date="2015-09" db="EMBL/GenBank/DDBJ databases">
        <authorList>
            <consortium name="Pathogen Informatics"/>
        </authorList>
    </citation>
    <scope>NUCLEOTIDE SEQUENCE [LARGE SCALE GENOMIC DNA]</scope>
    <source>
        <strain evidence="2 3">2789STDY5834960</strain>
    </source>
</reference>
<dbReference type="EMBL" id="CYXZ01000013">
    <property type="protein sequence ID" value="CUN10866.1"/>
    <property type="molecule type" value="Genomic_DNA"/>
</dbReference>
<protein>
    <recommendedName>
        <fullName evidence="1">BD-FAE-like domain-containing protein</fullName>
    </recommendedName>
</protein>
<dbReference type="STRING" id="166486.ERS852572_01951"/>
<dbReference type="NCBIfam" id="NF041556">
    <property type="entry name" value="tannase_B"/>
    <property type="match status" value="1"/>
</dbReference>
<dbReference type="RefSeq" id="WP_055194395.1">
    <property type="nucleotide sequence ID" value="NZ_CABIYH010000013.1"/>
</dbReference>
<dbReference type="Proteomes" id="UP000095350">
    <property type="component" value="Unassembled WGS sequence"/>
</dbReference>
<organism evidence="2 3">
    <name type="scientific">Roseburia intestinalis</name>
    <dbReference type="NCBI Taxonomy" id="166486"/>
    <lineage>
        <taxon>Bacteria</taxon>
        <taxon>Bacillati</taxon>
        <taxon>Bacillota</taxon>
        <taxon>Clostridia</taxon>
        <taxon>Lachnospirales</taxon>
        <taxon>Lachnospiraceae</taxon>
        <taxon>Roseburia</taxon>
    </lineage>
</organism>
<dbReference type="Pfam" id="PF20434">
    <property type="entry name" value="BD-FAE"/>
    <property type="match status" value="1"/>
</dbReference>
<dbReference type="AlphaFoldDB" id="A0A173U927"/>
<gene>
    <name evidence="2" type="ORF">ERS852572_01951</name>
</gene>
<accession>A0A173U927</accession>
<dbReference type="Gene3D" id="3.40.50.1820">
    <property type="entry name" value="alpha/beta hydrolase"/>
    <property type="match status" value="1"/>
</dbReference>
<dbReference type="InterPro" id="IPR049492">
    <property type="entry name" value="BD-FAE-like_dom"/>
</dbReference>